<gene>
    <name evidence="7" type="ORF">NKI27_03050</name>
</gene>
<feature type="transmembrane region" description="Helical" evidence="5">
    <location>
        <begin position="364"/>
        <end position="383"/>
    </location>
</feature>
<evidence type="ECO:0000256" key="4">
    <source>
        <dbReference type="ARBA" id="ARBA00023136"/>
    </source>
</evidence>
<evidence type="ECO:0000256" key="5">
    <source>
        <dbReference type="SAM" id="Phobius"/>
    </source>
</evidence>
<dbReference type="PROSITE" id="PS50850">
    <property type="entry name" value="MFS"/>
    <property type="match status" value="1"/>
</dbReference>
<feature type="transmembrane region" description="Helical" evidence="5">
    <location>
        <begin position="299"/>
        <end position="320"/>
    </location>
</feature>
<feature type="transmembrane region" description="Helical" evidence="5">
    <location>
        <begin position="73"/>
        <end position="91"/>
    </location>
</feature>
<evidence type="ECO:0000313" key="8">
    <source>
        <dbReference type="Proteomes" id="UP001163739"/>
    </source>
</evidence>
<evidence type="ECO:0000256" key="3">
    <source>
        <dbReference type="ARBA" id="ARBA00022989"/>
    </source>
</evidence>
<feature type="domain" description="Major facilitator superfamily (MFS) profile" evidence="6">
    <location>
        <begin position="209"/>
        <end position="387"/>
    </location>
</feature>
<keyword evidence="3 5" id="KW-1133">Transmembrane helix</keyword>
<feature type="transmembrane region" description="Helical" evidence="5">
    <location>
        <begin position="97"/>
        <end position="114"/>
    </location>
</feature>
<sequence length="387" mass="41328">MKTLPFNVWLLMVVGSIAMTAAPMVVFTGGFIGAALAPSSSLATLPVAILVVGTAVAVIPVAFLMQRIGRKRAFLLGSFISTCGALLSAFSISTQSFWGFCGGIFFLGAGLAFVQQYRFAAMESVEPNKMASAAARVLLGGLIAAYVGPEISLASKDVLATPYAGGFVILAVLYLGGSALILLYKPNPIPVAEHKNKGRGLSVIAAQPLFWAAVLSAAVGYAVMSFIMTATPLSMHTQMGHSLEDTKWVIQSHIMAMFLPSFFSGWLVGRFGSSNIMLAGVFTFVLCIIIGFVDQSLMNYWASLVLLGIGWNFLFVGGTALLPQSYREGEQFKAQGFNEFFVFGLQAVASLSSGWVLYTLGWQALLVICVPLLFVVVLAIYCWKRTG</sequence>
<keyword evidence="8" id="KW-1185">Reference proteome</keyword>
<keyword evidence="4 5" id="KW-0472">Membrane</keyword>
<feature type="transmembrane region" description="Helical" evidence="5">
    <location>
        <begin position="43"/>
        <end position="64"/>
    </location>
</feature>
<reference evidence="7" key="1">
    <citation type="submission" date="2022-06" db="EMBL/GenBank/DDBJ databases">
        <title>Alkalimarinus sp. nov., isolated from gut of a Alitta virens.</title>
        <authorList>
            <person name="Yang A.I."/>
            <person name="Shin N.-R."/>
        </authorList>
    </citation>
    <scope>NUCLEOTIDE SEQUENCE</scope>
    <source>
        <strain evidence="7">A2M4</strain>
    </source>
</reference>
<feature type="transmembrane region" description="Helical" evidence="5">
    <location>
        <begin position="134"/>
        <end position="151"/>
    </location>
</feature>
<dbReference type="EMBL" id="CP100390">
    <property type="protein sequence ID" value="UZE96744.1"/>
    <property type="molecule type" value="Genomic_DNA"/>
</dbReference>
<feature type="transmembrane region" description="Helical" evidence="5">
    <location>
        <begin position="163"/>
        <end position="184"/>
    </location>
</feature>
<evidence type="ECO:0000256" key="2">
    <source>
        <dbReference type="ARBA" id="ARBA00022692"/>
    </source>
</evidence>
<dbReference type="InterPro" id="IPR020846">
    <property type="entry name" value="MFS_dom"/>
</dbReference>
<dbReference type="RefSeq" id="WP_265048229.1">
    <property type="nucleotide sequence ID" value="NZ_CP100390.1"/>
</dbReference>
<keyword evidence="2 5" id="KW-0812">Transmembrane</keyword>
<dbReference type="SUPFAM" id="SSF103473">
    <property type="entry name" value="MFS general substrate transporter"/>
    <property type="match status" value="1"/>
</dbReference>
<dbReference type="Proteomes" id="UP001163739">
    <property type="component" value="Chromosome"/>
</dbReference>
<evidence type="ECO:0000259" key="6">
    <source>
        <dbReference type="PROSITE" id="PS50850"/>
    </source>
</evidence>
<dbReference type="InterPro" id="IPR011701">
    <property type="entry name" value="MFS"/>
</dbReference>
<name>A0ABY6N400_9ALTE</name>
<dbReference type="InterPro" id="IPR036259">
    <property type="entry name" value="MFS_trans_sf"/>
</dbReference>
<evidence type="ECO:0000256" key="1">
    <source>
        <dbReference type="ARBA" id="ARBA00004370"/>
    </source>
</evidence>
<dbReference type="PANTHER" id="PTHR23534:SF1">
    <property type="entry name" value="MAJOR FACILITATOR SUPERFAMILY PROTEIN"/>
    <property type="match status" value="1"/>
</dbReference>
<organism evidence="7 8">
    <name type="scientific">Alkalimarinus alittae</name>
    <dbReference type="NCBI Taxonomy" id="2961619"/>
    <lineage>
        <taxon>Bacteria</taxon>
        <taxon>Pseudomonadati</taxon>
        <taxon>Pseudomonadota</taxon>
        <taxon>Gammaproteobacteria</taxon>
        <taxon>Alteromonadales</taxon>
        <taxon>Alteromonadaceae</taxon>
        <taxon>Alkalimarinus</taxon>
    </lineage>
</organism>
<dbReference type="Gene3D" id="1.20.1250.20">
    <property type="entry name" value="MFS general substrate transporter like domains"/>
    <property type="match status" value="1"/>
</dbReference>
<evidence type="ECO:0000313" key="7">
    <source>
        <dbReference type="EMBL" id="UZE96744.1"/>
    </source>
</evidence>
<protein>
    <submittedName>
        <fullName evidence="7">MFS transporter</fullName>
    </submittedName>
</protein>
<accession>A0ABY6N400</accession>
<dbReference type="PANTHER" id="PTHR23534">
    <property type="entry name" value="MFS PERMEASE"/>
    <property type="match status" value="1"/>
</dbReference>
<feature type="transmembrane region" description="Helical" evidence="5">
    <location>
        <begin position="7"/>
        <end position="37"/>
    </location>
</feature>
<feature type="transmembrane region" description="Helical" evidence="5">
    <location>
        <begin position="205"/>
        <end position="228"/>
    </location>
</feature>
<comment type="subcellular location">
    <subcellularLocation>
        <location evidence="1">Membrane</location>
    </subcellularLocation>
</comment>
<proteinExistence type="predicted"/>
<feature type="transmembrane region" description="Helical" evidence="5">
    <location>
        <begin position="276"/>
        <end position="293"/>
    </location>
</feature>
<dbReference type="Pfam" id="PF07690">
    <property type="entry name" value="MFS_1"/>
    <property type="match status" value="1"/>
</dbReference>
<dbReference type="Pfam" id="PF00083">
    <property type="entry name" value="Sugar_tr"/>
    <property type="match status" value="1"/>
</dbReference>
<dbReference type="InterPro" id="IPR005828">
    <property type="entry name" value="MFS_sugar_transport-like"/>
</dbReference>